<feature type="transmembrane region" description="Helical" evidence="1">
    <location>
        <begin position="65"/>
        <end position="82"/>
    </location>
</feature>
<dbReference type="OrthoDB" id="2677990at2"/>
<gene>
    <name evidence="2" type="ORF">CLPU_3c01680</name>
</gene>
<feature type="transmembrane region" description="Helical" evidence="1">
    <location>
        <begin position="103"/>
        <end position="125"/>
    </location>
</feature>
<organism evidence="2 3">
    <name type="scientific">Gottschalkia purinilytica</name>
    <name type="common">Clostridium purinilyticum</name>
    <dbReference type="NCBI Taxonomy" id="1503"/>
    <lineage>
        <taxon>Bacteria</taxon>
        <taxon>Bacillati</taxon>
        <taxon>Bacillota</taxon>
        <taxon>Tissierellia</taxon>
        <taxon>Tissierellales</taxon>
        <taxon>Gottschalkiaceae</taxon>
        <taxon>Gottschalkia</taxon>
    </lineage>
</organism>
<comment type="caution">
    <text evidence="2">The sequence shown here is derived from an EMBL/GenBank/DDBJ whole genome shotgun (WGS) entry which is preliminary data.</text>
</comment>
<evidence type="ECO:0000256" key="1">
    <source>
        <dbReference type="SAM" id="Phobius"/>
    </source>
</evidence>
<dbReference type="RefSeq" id="WP_050354379.1">
    <property type="nucleotide sequence ID" value="NZ_LGSS01000003.1"/>
</dbReference>
<keyword evidence="1" id="KW-1133">Transmembrane helix</keyword>
<evidence type="ECO:0000313" key="2">
    <source>
        <dbReference type="EMBL" id="KNF09390.1"/>
    </source>
</evidence>
<feature type="transmembrane region" description="Helical" evidence="1">
    <location>
        <begin position="247"/>
        <end position="267"/>
    </location>
</feature>
<proteinExistence type="predicted"/>
<dbReference type="Proteomes" id="UP000037267">
    <property type="component" value="Unassembled WGS sequence"/>
</dbReference>
<dbReference type="PANTHER" id="PTHR37305">
    <property type="entry name" value="INTEGRAL MEMBRANE PROTEIN-RELATED"/>
    <property type="match status" value="1"/>
</dbReference>
<dbReference type="STRING" id="1503.CLPU_3c01680"/>
<feature type="transmembrane region" description="Helical" evidence="1">
    <location>
        <begin position="189"/>
        <end position="211"/>
    </location>
</feature>
<dbReference type="PATRIC" id="fig|1503.3.peg.2033"/>
<keyword evidence="1" id="KW-0812">Transmembrane</keyword>
<dbReference type="PANTHER" id="PTHR37305:SF1">
    <property type="entry name" value="MEMBRANE PROTEIN"/>
    <property type="match status" value="1"/>
</dbReference>
<feature type="transmembrane region" description="Helical" evidence="1">
    <location>
        <begin position="20"/>
        <end position="37"/>
    </location>
</feature>
<keyword evidence="1" id="KW-0472">Membrane</keyword>
<dbReference type="EMBL" id="LGSS01000003">
    <property type="protein sequence ID" value="KNF09390.1"/>
    <property type="molecule type" value="Genomic_DNA"/>
</dbReference>
<keyword evidence="3" id="KW-1185">Reference proteome</keyword>
<accession>A0A0L0WD85</accession>
<dbReference type="AlphaFoldDB" id="A0A0L0WD85"/>
<sequence>MKSLFISEFERLWTKKNTWLIFISIPLVLYASAKYYLSHNVLVTTTSPEFTSFANFPIAAMQEQLITFFNLAVILLLVLSVTEEYRTGQIRMIMIRQISFSKLFFAKFITVIITIFLLITAYYFFSIPIGYLLMPKLEKVSIFYHNELFATLSSFIYGVKYYLLSFLTLIAMASTIMFISTVSQTVTTGVGLSIGFLLSSIIYPQILLMFFGKLTMKVAKLQFLSLTHIQHMGIAISLGEYPSLVGWNFSILLIYTTIFTVLSYLCFTKTSKYI</sequence>
<name>A0A0L0WD85_GOTPU</name>
<protein>
    <submittedName>
        <fullName evidence="2">ABC-2 family transporter protein</fullName>
    </submittedName>
</protein>
<feature type="transmembrane region" description="Helical" evidence="1">
    <location>
        <begin position="161"/>
        <end position="182"/>
    </location>
</feature>
<reference evidence="3" key="1">
    <citation type="submission" date="2015-07" db="EMBL/GenBank/DDBJ databases">
        <title>Draft genome sequence of the purine-degrading Gottschalkia purinilyticum DSM 1384 (formerly Clostridium purinilyticum).</title>
        <authorList>
            <person name="Poehlein A."/>
            <person name="Schiel-Bengelsdorf B."/>
            <person name="Bengelsdorf F.R."/>
            <person name="Daniel R."/>
            <person name="Duerre P."/>
        </authorList>
    </citation>
    <scope>NUCLEOTIDE SEQUENCE [LARGE SCALE GENOMIC DNA]</scope>
    <source>
        <strain evidence="3">DSM 1384</strain>
    </source>
</reference>
<evidence type="ECO:0000313" key="3">
    <source>
        <dbReference type="Proteomes" id="UP000037267"/>
    </source>
</evidence>